<keyword evidence="1" id="KW-0732">Signal</keyword>
<protein>
    <submittedName>
        <fullName evidence="2">Uncharacterized protein</fullName>
    </submittedName>
</protein>
<name>A0A1Z3NBU2_BDEBC</name>
<sequence>MAIRTLFKSLLLIAAVSLTGVHAIAEDDANLLLFESTPLQTENQKAPRTDIADEAVIKLDLSEVVEGEKDFNRKAFIARARAAMTADIPTDKLYEFEGPRSEAELEKLLELSDADIAKFLAKKSAFLGKFARVLSFFRVKPGKINKALNELNNRFYESSHVVSRSNVKGGTMMVSIGAGLALPQKVMEALRGRSIGRFIPESGGFFYMLGLGAGVSRQVGSDGKSKMVFEIFMDVERLKKTLTGVAEISAAGTYGLVFEKRDGAFTHQKNTTMYGGATGVFRQGPNQFGWAASTGMSMPPGIGIFLVYQDHATRYYLFRMEGLKASLPALKGFKDNIISALRNYAHFGGKIVTCQGALF</sequence>
<accession>A0A1Z3NBU2</accession>
<evidence type="ECO:0000256" key="1">
    <source>
        <dbReference type="SAM" id="SignalP"/>
    </source>
</evidence>
<dbReference type="AlphaFoldDB" id="A0A1Z3NBU2"/>
<dbReference type="RefSeq" id="WP_088566364.1">
    <property type="nucleotide sequence ID" value="NZ_CP020946.1"/>
</dbReference>
<evidence type="ECO:0000313" key="2">
    <source>
        <dbReference type="EMBL" id="ASD64942.1"/>
    </source>
</evidence>
<dbReference type="Proteomes" id="UP000197003">
    <property type="component" value="Chromosome"/>
</dbReference>
<gene>
    <name evidence="2" type="ORF">B9G79_15885</name>
</gene>
<dbReference type="EMBL" id="CP020946">
    <property type="protein sequence ID" value="ASD64942.1"/>
    <property type="molecule type" value="Genomic_DNA"/>
</dbReference>
<evidence type="ECO:0000313" key="3">
    <source>
        <dbReference type="Proteomes" id="UP000197003"/>
    </source>
</evidence>
<feature type="chain" id="PRO_5011966812" evidence="1">
    <location>
        <begin position="26"/>
        <end position="359"/>
    </location>
</feature>
<organism evidence="2 3">
    <name type="scientific">Bdellovibrio bacteriovorus</name>
    <dbReference type="NCBI Taxonomy" id="959"/>
    <lineage>
        <taxon>Bacteria</taxon>
        <taxon>Pseudomonadati</taxon>
        <taxon>Bdellovibrionota</taxon>
        <taxon>Bdellovibrionia</taxon>
        <taxon>Bdellovibrionales</taxon>
        <taxon>Pseudobdellovibrionaceae</taxon>
        <taxon>Bdellovibrio</taxon>
    </lineage>
</organism>
<reference evidence="2 3" key="1">
    <citation type="submission" date="2017-04" db="EMBL/GenBank/DDBJ databases">
        <title>Whole genome sequence of Bdellovibrio bacteriovorus strain SSB218315.</title>
        <authorList>
            <person name="Oyedara O."/>
            <person name="Rodriguez-Perez M.A."/>
        </authorList>
    </citation>
    <scope>NUCLEOTIDE SEQUENCE [LARGE SCALE GENOMIC DNA]</scope>
    <source>
        <strain evidence="2 3">SSB218315</strain>
    </source>
</reference>
<feature type="signal peptide" evidence="1">
    <location>
        <begin position="1"/>
        <end position="25"/>
    </location>
</feature>
<dbReference type="OrthoDB" id="5293386at2"/>
<proteinExistence type="predicted"/>